<dbReference type="GO" id="GO:0016832">
    <property type="term" value="F:aldehyde-lyase activity"/>
    <property type="evidence" value="ECO:0007669"/>
    <property type="project" value="TreeGrafter"/>
</dbReference>
<dbReference type="SMART" id="SM01007">
    <property type="entry name" value="Aldolase_II"/>
    <property type="match status" value="1"/>
</dbReference>
<dbReference type="GO" id="GO:0019323">
    <property type="term" value="P:pentose catabolic process"/>
    <property type="evidence" value="ECO:0007669"/>
    <property type="project" value="TreeGrafter"/>
</dbReference>
<dbReference type="PANTHER" id="PTHR22789:SF0">
    <property type="entry name" value="3-OXO-TETRONATE 4-PHOSPHATE DECARBOXYLASE-RELATED"/>
    <property type="match status" value="1"/>
</dbReference>
<feature type="domain" description="Class II aldolase/adducin N-terminal" evidence="3">
    <location>
        <begin position="1"/>
        <end position="170"/>
    </location>
</feature>
<evidence type="ECO:0000256" key="1">
    <source>
        <dbReference type="ARBA" id="ARBA00022723"/>
    </source>
</evidence>
<accession>X1SCB5</accession>
<evidence type="ECO:0000256" key="2">
    <source>
        <dbReference type="ARBA" id="ARBA00023239"/>
    </source>
</evidence>
<dbReference type="SUPFAM" id="SSF53639">
    <property type="entry name" value="AraD/HMP-PK domain-like"/>
    <property type="match status" value="1"/>
</dbReference>
<dbReference type="GO" id="GO:0046872">
    <property type="term" value="F:metal ion binding"/>
    <property type="evidence" value="ECO:0007669"/>
    <property type="project" value="UniProtKB-KW"/>
</dbReference>
<sequence>MVGHALFTQGLVSSYSGNLSIRHGDHLVITHRGSTLGSIKEADLVETGIAKNNRATPLASSELAVHRSIYKNTSALAVVHAHPPYAVALSFVGKEIMPCDMEGRMLLPRVPILGREIVVRAGDLAEEIAEALKHCKVVLVHSHGSFAIGQLLEEACYYTAVLEQSCRLLYLLKALEVNPNAKPHSPKNLSL</sequence>
<evidence type="ECO:0000259" key="3">
    <source>
        <dbReference type="SMART" id="SM01007"/>
    </source>
</evidence>
<gene>
    <name evidence="4" type="ORF">S12H4_36365</name>
</gene>
<proteinExistence type="predicted"/>
<reference evidence="4" key="1">
    <citation type="journal article" date="2014" name="Front. Microbiol.">
        <title>High frequency of phylogenetically diverse reductive dehalogenase-homologous genes in deep subseafloor sedimentary metagenomes.</title>
        <authorList>
            <person name="Kawai M."/>
            <person name="Futagami T."/>
            <person name="Toyoda A."/>
            <person name="Takaki Y."/>
            <person name="Nishi S."/>
            <person name="Hori S."/>
            <person name="Arai W."/>
            <person name="Tsubouchi T."/>
            <person name="Morono Y."/>
            <person name="Uchiyama I."/>
            <person name="Ito T."/>
            <person name="Fujiyama A."/>
            <person name="Inagaki F."/>
            <person name="Takami H."/>
        </authorList>
    </citation>
    <scope>NUCLEOTIDE SEQUENCE</scope>
    <source>
        <strain evidence="4">Expedition CK06-06</strain>
    </source>
</reference>
<dbReference type="NCBIfam" id="NF006413">
    <property type="entry name" value="PRK08660.1"/>
    <property type="match status" value="1"/>
</dbReference>
<dbReference type="InterPro" id="IPR001303">
    <property type="entry name" value="Aldolase_II/adducin_N"/>
</dbReference>
<protein>
    <recommendedName>
        <fullName evidence="3">Class II aldolase/adducin N-terminal domain-containing protein</fullName>
    </recommendedName>
</protein>
<dbReference type="Gene3D" id="3.40.225.10">
    <property type="entry name" value="Class II aldolase/adducin N-terminal domain"/>
    <property type="match status" value="1"/>
</dbReference>
<evidence type="ECO:0000313" key="4">
    <source>
        <dbReference type="EMBL" id="GAI90672.1"/>
    </source>
</evidence>
<organism evidence="4">
    <name type="scientific">marine sediment metagenome</name>
    <dbReference type="NCBI Taxonomy" id="412755"/>
    <lineage>
        <taxon>unclassified sequences</taxon>
        <taxon>metagenomes</taxon>
        <taxon>ecological metagenomes</taxon>
    </lineage>
</organism>
<keyword evidence="2" id="KW-0456">Lyase</keyword>
<dbReference type="PANTHER" id="PTHR22789">
    <property type="entry name" value="FUCULOSE PHOSPHATE ALDOLASE"/>
    <property type="match status" value="1"/>
</dbReference>
<keyword evidence="1" id="KW-0479">Metal-binding</keyword>
<comment type="caution">
    <text evidence="4">The sequence shown here is derived from an EMBL/GenBank/DDBJ whole genome shotgun (WGS) entry which is preliminary data.</text>
</comment>
<name>X1SCB5_9ZZZZ</name>
<dbReference type="AlphaFoldDB" id="X1SCB5"/>
<dbReference type="GO" id="GO:0005829">
    <property type="term" value="C:cytosol"/>
    <property type="evidence" value="ECO:0007669"/>
    <property type="project" value="TreeGrafter"/>
</dbReference>
<dbReference type="InterPro" id="IPR050197">
    <property type="entry name" value="Aldolase_class_II_sugar_metab"/>
</dbReference>
<dbReference type="Pfam" id="PF00596">
    <property type="entry name" value="Aldolase_II"/>
    <property type="match status" value="1"/>
</dbReference>
<dbReference type="InterPro" id="IPR036409">
    <property type="entry name" value="Aldolase_II/adducin_N_sf"/>
</dbReference>
<dbReference type="EMBL" id="BARW01021675">
    <property type="protein sequence ID" value="GAI90672.1"/>
    <property type="molecule type" value="Genomic_DNA"/>
</dbReference>